<dbReference type="InterPro" id="IPR005467">
    <property type="entry name" value="His_kinase_dom"/>
</dbReference>
<dbReference type="NCBIfam" id="TIGR00229">
    <property type="entry name" value="sensory_box"/>
    <property type="match status" value="1"/>
</dbReference>
<feature type="domain" description="PAS" evidence="13">
    <location>
        <begin position="318"/>
        <end position="388"/>
    </location>
</feature>
<name>D4H8I9_DENA2</name>
<evidence type="ECO:0000256" key="8">
    <source>
        <dbReference type="ARBA" id="ARBA00023012"/>
    </source>
</evidence>
<evidence type="ECO:0000256" key="6">
    <source>
        <dbReference type="ARBA" id="ARBA00022777"/>
    </source>
</evidence>
<proteinExistence type="predicted"/>
<evidence type="ECO:0000256" key="7">
    <source>
        <dbReference type="ARBA" id="ARBA00022840"/>
    </source>
</evidence>
<gene>
    <name evidence="14" type="ordered locus">Dacet_1569</name>
</gene>
<dbReference type="InParanoid" id="D4H8I9"/>
<dbReference type="SUPFAM" id="SSF47384">
    <property type="entry name" value="Homodimeric domain of signal transducing histidine kinase"/>
    <property type="match status" value="1"/>
</dbReference>
<dbReference type="GO" id="GO:0005524">
    <property type="term" value="F:ATP binding"/>
    <property type="evidence" value="ECO:0007669"/>
    <property type="project" value="UniProtKB-KW"/>
</dbReference>
<keyword evidence="7" id="KW-0067">ATP-binding</keyword>
<dbReference type="Proteomes" id="UP000002012">
    <property type="component" value="Chromosome"/>
</dbReference>
<dbReference type="eggNOG" id="COG0834">
    <property type="taxonomic scope" value="Bacteria"/>
</dbReference>
<dbReference type="PaxDb" id="522772-Dacet_1569"/>
<feature type="chain" id="PRO_5003058444" description="histidine kinase" evidence="11">
    <location>
        <begin position="22"/>
        <end position="721"/>
    </location>
</feature>
<evidence type="ECO:0000256" key="11">
    <source>
        <dbReference type="SAM" id="SignalP"/>
    </source>
</evidence>
<dbReference type="InterPro" id="IPR035965">
    <property type="entry name" value="PAS-like_dom_sf"/>
</dbReference>
<keyword evidence="3" id="KW-0597">Phosphoprotein</keyword>
<keyword evidence="10" id="KW-0472">Membrane</keyword>
<evidence type="ECO:0000256" key="10">
    <source>
        <dbReference type="SAM" id="Phobius"/>
    </source>
</evidence>
<dbReference type="Gene3D" id="1.10.287.130">
    <property type="match status" value="1"/>
</dbReference>
<keyword evidence="8" id="KW-0902">Two-component regulatory system</keyword>
<dbReference type="Gene3D" id="3.40.190.10">
    <property type="entry name" value="Periplasmic binding protein-like II"/>
    <property type="match status" value="2"/>
</dbReference>
<reference evidence="14 15" key="1">
    <citation type="journal article" date="2010" name="Stand. Genomic Sci.">
        <title>Complete genome sequence of Denitrovibrio acetiphilus type strain (N2460).</title>
        <authorList>
            <person name="Kiss H."/>
            <person name="Lang E."/>
            <person name="Lapidus A."/>
            <person name="Copeland A."/>
            <person name="Nolan M."/>
            <person name="Glavina Del Rio T."/>
            <person name="Chen F."/>
            <person name="Lucas S."/>
            <person name="Tice H."/>
            <person name="Cheng J.F."/>
            <person name="Han C."/>
            <person name="Goodwin L."/>
            <person name="Pitluck S."/>
            <person name="Liolios K."/>
            <person name="Pati A."/>
            <person name="Ivanova N."/>
            <person name="Mavromatis K."/>
            <person name="Chen A."/>
            <person name="Palaniappan K."/>
            <person name="Land M."/>
            <person name="Hauser L."/>
            <person name="Chang Y.J."/>
            <person name="Jeffries C.D."/>
            <person name="Detter J.C."/>
            <person name="Brettin T."/>
            <person name="Spring S."/>
            <person name="Rohde M."/>
            <person name="Goker M."/>
            <person name="Woyke T."/>
            <person name="Bristow J."/>
            <person name="Eisen J.A."/>
            <person name="Markowitz V."/>
            <person name="Hugenholtz P."/>
            <person name="Kyrpides N.C."/>
            <person name="Klenk H.P."/>
        </authorList>
    </citation>
    <scope>NUCLEOTIDE SEQUENCE [LARGE SCALE GENOMIC DNA]</scope>
    <source>
        <strain evidence="15">DSM 12809 / NBRC 114555 / N2460</strain>
    </source>
</reference>
<dbReference type="STRING" id="522772.Dacet_1569"/>
<dbReference type="Pfam" id="PF02518">
    <property type="entry name" value="HATPase_c"/>
    <property type="match status" value="1"/>
</dbReference>
<comment type="catalytic activity">
    <reaction evidence="1">
        <text>ATP + protein L-histidine = ADP + protein N-phospho-L-histidine.</text>
        <dbReference type="EC" id="2.7.13.3"/>
    </reaction>
</comment>
<dbReference type="SUPFAM" id="SSF55874">
    <property type="entry name" value="ATPase domain of HSP90 chaperone/DNA topoisomerase II/histidine kinase"/>
    <property type="match status" value="1"/>
</dbReference>
<dbReference type="PANTHER" id="PTHR43065">
    <property type="entry name" value="SENSOR HISTIDINE KINASE"/>
    <property type="match status" value="1"/>
</dbReference>
<dbReference type="RefSeq" id="WP_013010852.1">
    <property type="nucleotide sequence ID" value="NC_013943.1"/>
</dbReference>
<feature type="domain" description="Histidine kinase" evidence="12">
    <location>
        <begin position="478"/>
        <end position="713"/>
    </location>
</feature>
<dbReference type="PRINTS" id="PR00344">
    <property type="entry name" value="BCTRLSENSOR"/>
</dbReference>
<dbReference type="InterPro" id="IPR003594">
    <property type="entry name" value="HATPase_dom"/>
</dbReference>
<dbReference type="SUPFAM" id="SSF53850">
    <property type="entry name" value="Periplasmic binding protein-like II"/>
    <property type="match status" value="1"/>
</dbReference>
<dbReference type="CDD" id="cd00130">
    <property type="entry name" value="PAS"/>
    <property type="match status" value="1"/>
</dbReference>
<dbReference type="HOGENOM" id="CLU_383447_0_0_0"/>
<dbReference type="Gene3D" id="3.30.565.10">
    <property type="entry name" value="Histidine kinase-like ATPase, C-terminal domain"/>
    <property type="match status" value="1"/>
</dbReference>
<evidence type="ECO:0000259" key="12">
    <source>
        <dbReference type="PROSITE" id="PS50109"/>
    </source>
</evidence>
<dbReference type="EMBL" id="CP001968">
    <property type="protein sequence ID" value="ADD68338.1"/>
    <property type="molecule type" value="Genomic_DNA"/>
</dbReference>
<dbReference type="KEGG" id="dap:Dacet_1569"/>
<dbReference type="PROSITE" id="PS50109">
    <property type="entry name" value="HIS_KIN"/>
    <property type="match status" value="1"/>
</dbReference>
<sequence precursor="true">MKNLKALFLFLFILLTTTTWAEQLNIKVGVYQNYPLMFKADNGQPSGLGYDILSQVAEKENWNLEFVFGVWSDMFKMLQTGEVDIMFPVGFSLERTEVVQYNSENVLSNWGEIYLRHGVRANTILDLDGMTLAVLKDDIYFAGKYGMKYLADAFNIDLKYYVCDNYTDVLDALYHGYADAGLTNRFFGLTNSIKYNIEKSTILVHPVEVRFALKKDSEKSFKIISALDPYIQEMKHQENSAYYHSYQKWVGGATKGTYFKTIKIVVAVLLVPVLLIIVLLMLMRSEIRRKTKELIEKNYELKNEIEEREKIQTELRESQEKYSNLFNTSYNPIAIISEEGSIVDVNGEMVSQFGYEREELLKMFLEMLVTKDYVHRVQEIINKMVKTKKWSFDLDFVKSWGDVFNAEISASRLEVSGQTFIQLVIMDVTSRKKASELLNRRQEYLENKVEQEVHRRRQNERLMMQQSKMAAMGQMMSAIAHQWRQPLNTIAIYIQDFEDSYKHNELSESYLKELVGLSMKQINFMSKTIDDFKNFFKPDKDEIVFEVCRETLSAITLLGVQLVRNNITLILNCHGKQVVFNNTEEFGCQNDRCTFIKGFPNEYKQVLLNLVQNAKDAVEERREEFATDPLIEVGVIELDSSVQIYVSDNGSGIPADVADRIFEPYFTTKEEGKGTGVGLYMSKIIIEQNMKGRLYFEDLNPGTKFIVELRKYTDPASLTDK</sequence>
<keyword evidence="11" id="KW-0732">Signal</keyword>
<evidence type="ECO:0000256" key="5">
    <source>
        <dbReference type="ARBA" id="ARBA00022741"/>
    </source>
</evidence>
<dbReference type="PROSITE" id="PS50112">
    <property type="entry name" value="PAS"/>
    <property type="match status" value="1"/>
</dbReference>
<keyword evidence="6 14" id="KW-0418">Kinase</keyword>
<evidence type="ECO:0000256" key="1">
    <source>
        <dbReference type="ARBA" id="ARBA00000085"/>
    </source>
</evidence>
<dbReference type="eggNOG" id="COG4191">
    <property type="taxonomic scope" value="Bacteria"/>
</dbReference>
<dbReference type="InterPro" id="IPR004358">
    <property type="entry name" value="Sig_transdc_His_kin-like_C"/>
</dbReference>
<dbReference type="Gene3D" id="3.30.450.20">
    <property type="entry name" value="PAS domain"/>
    <property type="match status" value="1"/>
</dbReference>
<dbReference type="SMART" id="SM00091">
    <property type="entry name" value="PAS"/>
    <property type="match status" value="1"/>
</dbReference>
<dbReference type="InterPro" id="IPR003661">
    <property type="entry name" value="HisK_dim/P_dom"/>
</dbReference>
<dbReference type="InterPro" id="IPR000014">
    <property type="entry name" value="PAS"/>
</dbReference>
<dbReference type="SUPFAM" id="SSF55785">
    <property type="entry name" value="PYP-like sensor domain (PAS domain)"/>
    <property type="match status" value="1"/>
</dbReference>
<evidence type="ECO:0000256" key="4">
    <source>
        <dbReference type="ARBA" id="ARBA00022679"/>
    </source>
</evidence>
<feature type="transmembrane region" description="Helical" evidence="10">
    <location>
        <begin position="264"/>
        <end position="283"/>
    </location>
</feature>
<dbReference type="Pfam" id="PF13426">
    <property type="entry name" value="PAS_9"/>
    <property type="match status" value="1"/>
</dbReference>
<dbReference type="CDD" id="cd00082">
    <property type="entry name" value="HisKA"/>
    <property type="match status" value="1"/>
</dbReference>
<dbReference type="SMART" id="SM00062">
    <property type="entry name" value="PBPb"/>
    <property type="match status" value="1"/>
</dbReference>
<dbReference type="InterPro" id="IPR036097">
    <property type="entry name" value="HisK_dim/P_sf"/>
</dbReference>
<dbReference type="GO" id="GO:0000155">
    <property type="term" value="F:phosphorelay sensor kinase activity"/>
    <property type="evidence" value="ECO:0007669"/>
    <property type="project" value="InterPro"/>
</dbReference>
<dbReference type="PANTHER" id="PTHR43065:SF10">
    <property type="entry name" value="PEROXIDE STRESS-ACTIVATED HISTIDINE KINASE MAK3"/>
    <property type="match status" value="1"/>
</dbReference>
<organism evidence="14 15">
    <name type="scientific">Denitrovibrio acetiphilus (strain DSM 12809 / NBRC 114555 / N2460)</name>
    <dbReference type="NCBI Taxonomy" id="522772"/>
    <lineage>
        <taxon>Bacteria</taxon>
        <taxon>Pseudomonadati</taxon>
        <taxon>Deferribacterota</taxon>
        <taxon>Deferribacteres</taxon>
        <taxon>Deferribacterales</taxon>
        <taxon>Geovibrionaceae</taxon>
        <taxon>Denitrovibrio</taxon>
    </lineage>
</organism>
<feature type="coiled-coil region" evidence="9">
    <location>
        <begin position="284"/>
        <end position="328"/>
    </location>
</feature>
<dbReference type="InterPro" id="IPR001638">
    <property type="entry name" value="Solute-binding_3/MltF_N"/>
</dbReference>
<dbReference type="Pfam" id="PF00497">
    <property type="entry name" value="SBP_bac_3"/>
    <property type="match status" value="1"/>
</dbReference>
<dbReference type="SMART" id="SM00387">
    <property type="entry name" value="HATPase_c"/>
    <property type="match status" value="1"/>
</dbReference>
<evidence type="ECO:0000313" key="15">
    <source>
        <dbReference type="Proteomes" id="UP000002012"/>
    </source>
</evidence>
<keyword evidence="10" id="KW-1133">Transmembrane helix</keyword>
<keyword evidence="15" id="KW-1185">Reference proteome</keyword>
<dbReference type="AlphaFoldDB" id="D4H8I9"/>
<keyword evidence="10" id="KW-0812">Transmembrane</keyword>
<feature type="signal peptide" evidence="11">
    <location>
        <begin position="1"/>
        <end position="21"/>
    </location>
</feature>
<evidence type="ECO:0000256" key="9">
    <source>
        <dbReference type="SAM" id="Coils"/>
    </source>
</evidence>
<evidence type="ECO:0000259" key="13">
    <source>
        <dbReference type="PROSITE" id="PS50112"/>
    </source>
</evidence>
<keyword evidence="5" id="KW-0547">Nucleotide-binding</keyword>
<protein>
    <recommendedName>
        <fullName evidence="2">histidine kinase</fullName>
        <ecNumber evidence="2">2.7.13.3</ecNumber>
    </recommendedName>
</protein>
<dbReference type="EC" id="2.7.13.3" evidence="2"/>
<dbReference type="OrthoDB" id="45683at2"/>
<keyword evidence="9" id="KW-0175">Coiled coil</keyword>
<accession>D4H8I9</accession>
<evidence type="ECO:0000256" key="3">
    <source>
        <dbReference type="ARBA" id="ARBA00022553"/>
    </source>
</evidence>
<evidence type="ECO:0000256" key="2">
    <source>
        <dbReference type="ARBA" id="ARBA00012438"/>
    </source>
</evidence>
<keyword evidence="4" id="KW-0808">Transferase</keyword>
<dbReference type="InterPro" id="IPR036890">
    <property type="entry name" value="HATPase_C_sf"/>
</dbReference>
<evidence type="ECO:0000313" key="14">
    <source>
        <dbReference type="EMBL" id="ADD68338.1"/>
    </source>
</evidence>